<dbReference type="AlphaFoldDB" id="F1ZCE9"/>
<dbReference type="Gene3D" id="2.40.160.10">
    <property type="entry name" value="Porin"/>
    <property type="match status" value="1"/>
</dbReference>
<dbReference type="OrthoDB" id="5993054at2"/>
<comment type="caution">
    <text evidence="3">The sequence shown here is derived from an EMBL/GenBank/DDBJ whole genome shotgun (WGS) entry which is preliminary data.</text>
</comment>
<dbReference type="InterPro" id="IPR023614">
    <property type="entry name" value="Porin_dom_sf"/>
</dbReference>
<dbReference type="SUPFAM" id="SSF56935">
    <property type="entry name" value="Porins"/>
    <property type="match status" value="1"/>
</dbReference>
<feature type="coiled-coil region" evidence="1">
    <location>
        <begin position="39"/>
        <end position="73"/>
    </location>
</feature>
<organism evidence="3 4">
    <name type="scientific">Novosphingobium nitrogenifigens DSM 19370</name>
    <dbReference type="NCBI Taxonomy" id="983920"/>
    <lineage>
        <taxon>Bacteria</taxon>
        <taxon>Pseudomonadati</taxon>
        <taxon>Pseudomonadota</taxon>
        <taxon>Alphaproteobacteria</taxon>
        <taxon>Sphingomonadales</taxon>
        <taxon>Sphingomonadaceae</taxon>
        <taxon>Novosphingobium</taxon>
    </lineage>
</organism>
<proteinExistence type="predicted"/>
<gene>
    <name evidence="3" type="ORF">Y88_3095</name>
</gene>
<dbReference type="Proteomes" id="UP000004728">
    <property type="component" value="Unassembled WGS sequence"/>
</dbReference>
<protein>
    <recommendedName>
        <fullName evidence="5">Phosphate-selective porin O and P</fullName>
    </recommendedName>
</protein>
<evidence type="ECO:0000256" key="1">
    <source>
        <dbReference type="SAM" id="Coils"/>
    </source>
</evidence>
<feature type="signal peptide" evidence="2">
    <location>
        <begin position="1"/>
        <end position="26"/>
    </location>
</feature>
<dbReference type="RefSeq" id="WP_008070910.1">
    <property type="nucleotide sequence ID" value="NZ_AQWK01000008.1"/>
</dbReference>
<dbReference type="HOGENOM" id="CLU_537287_0_0_5"/>
<accession>F1ZCE9</accession>
<dbReference type="InParanoid" id="F1ZCE9"/>
<dbReference type="eggNOG" id="ENOG502ZNVI">
    <property type="taxonomic scope" value="Bacteria"/>
</dbReference>
<keyword evidence="4" id="KW-1185">Reference proteome</keyword>
<evidence type="ECO:0000256" key="2">
    <source>
        <dbReference type="SAM" id="SignalP"/>
    </source>
</evidence>
<reference evidence="3 4" key="1">
    <citation type="journal article" date="2012" name="J. Bacteriol.">
        <title>Draft Genome Sequence of Novosphingobium nitrogenifigens Y88T.</title>
        <authorList>
            <person name="Strabala T.J."/>
            <person name="Macdonald L."/>
            <person name="Liu V."/>
            <person name="Smit A.M."/>
        </authorList>
    </citation>
    <scope>NUCLEOTIDE SEQUENCE [LARGE SCALE GENOMIC DNA]</scope>
    <source>
        <strain evidence="3 4">DSM 19370</strain>
    </source>
</reference>
<feature type="chain" id="PRO_5003272833" description="Phosphate-selective porin O and P" evidence="2">
    <location>
        <begin position="27"/>
        <end position="507"/>
    </location>
</feature>
<evidence type="ECO:0000313" key="4">
    <source>
        <dbReference type="Proteomes" id="UP000004728"/>
    </source>
</evidence>
<sequence>MRKIFRTTASRLAFAGMLVLPQLAHGATQAETTASVGTQAALARQLDTARNEIREQQREIDELKALVAQQGAAIAALQHGAAASPPALASTAPAQPAAPQVAPVALAGATTSAAPVVVSQPAMLPVPANAPMPATSPAPVLAANQPVPALPAGTRPVGSTRFQAIAYFNESTIHQTSAGAPVAAEGTGFNIKRLYLGVDHQFSKAFSATVLTDIRNVVGTTSNGNNASNSSTSSTPVARALFIKNAYLQATVSPELTVRLGAAPMPWIPYLEGQYGYRHIENTLVERVKLGNSADWGVHVLGDLFGGHLSYQVSAVDGSGYSNVNVTKYVDVEGRISARYAGFYAAIGGYDGHLGKSVSTTTSMTFLPVYHSAQRLDLAVGYKSRLFGLGSEYFHAKNFASINSTTEDSSLGYAFFGNVLILPKLTAFGRYDWVRNIARLDEPTPVRDHYFNLGLQWEPVRVVDLALVYKREAIDNGSISTQNGTIGGSAGTRGTYNEVGLFGQFKF</sequence>
<name>F1ZCE9_9SPHN</name>
<evidence type="ECO:0008006" key="5">
    <source>
        <dbReference type="Google" id="ProtNLM"/>
    </source>
</evidence>
<keyword evidence="1" id="KW-0175">Coiled coil</keyword>
<keyword evidence="2" id="KW-0732">Signal</keyword>
<dbReference type="STRING" id="983920.Y88_3095"/>
<dbReference type="EMBL" id="AEWJ01000054">
    <property type="protein sequence ID" value="EGD57769.1"/>
    <property type="molecule type" value="Genomic_DNA"/>
</dbReference>
<evidence type="ECO:0000313" key="3">
    <source>
        <dbReference type="EMBL" id="EGD57769.1"/>
    </source>
</evidence>